<dbReference type="OrthoDB" id="312661at2759"/>
<protein>
    <recommendedName>
        <fullName evidence="2">G domain-containing protein</fullName>
    </recommendedName>
</protein>
<dbReference type="InterPro" id="IPR006073">
    <property type="entry name" value="GTP-bd"/>
</dbReference>
<dbReference type="KEGG" id="ptm:GSPATT00031628001"/>
<keyword evidence="4" id="KW-1185">Reference proteome</keyword>
<name>A0BS80_PARTE</name>
<dbReference type="Gene3D" id="3.40.50.300">
    <property type="entry name" value="P-loop containing nucleotide triphosphate hydrolases"/>
    <property type="match status" value="1"/>
</dbReference>
<dbReference type="OMA" id="QEINCEQ"/>
<gene>
    <name evidence="3" type="ORF">GSPATT00031628001</name>
</gene>
<dbReference type="HOGENOM" id="CLU_075957_0_0_1"/>
<reference evidence="3 4" key="1">
    <citation type="journal article" date="2006" name="Nature">
        <title>Global trends of whole-genome duplications revealed by the ciliate Paramecium tetraurelia.</title>
        <authorList>
            <consortium name="Genoscope"/>
            <person name="Aury J.-M."/>
            <person name="Jaillon O."/>
            <person name="Duret L."/>
            <person name="Noel B."/>
            <person name="Jubin C."/>
            <person name="Porcel B.M."/>
            <person name="Segurens B."/>
            <person name="Daubin V."/>
            <person name="Anthouard V."/>
            <person name="Aiach N."/>
            <person name="Arnaiz O."/>
            <person name="Billaut A."/>
            <person name="Beisson J."/>
            <person name="Blanc I."/>
            <person name="Bouhouche K."/>
            <person name="Camara F."/>
            <person name="Duharcourt S."/>
            <person name="Guigo R."/>
            <person name="Gogendeau D."/>
            <person name="Katinka M."/>
            <person name="Keller A.-M."/>
            <person name="Kissmehl R."/>
            <person name="Klotz C."/>
            <person name="Koll F."/>
            <person name="Le Moue A."/>
            <person name="Lepere C."/>
            <person name="Malinsky S."/>
            <person name="Nowacki M."/>
            <person name="Nowak J.K."/>
            <person name="Plattner H."/>
            <person name="Poulain J."/>
            <person name="Ruiz F."/>
            <person name="Serrano V."/>
            <person name="Zagulski M."/>
            <person name="Dessen P."/>
            <person name="Betermier M."/>
            <person name="Weissenbach J."/>
            <person name="Scarpelli C."/>
            <person name="Schachter V."/>
            <person name="Sperling L."/>
            <person name="Meyer E."/>
            <person name="Cohen J."/>
            <person name="Wincker P."/>
        </authorList>
    </citation>
    <scope>NUCLEOTIDE SEQUENCE [LARGE SCALE GENOMIC DNA]</scope>
    <source>
        <strain evidence="3 4">Stock d4-2</strain>
    </source>
</reference>
<dbReference type="InterPro" id="IPR027417">
    <property type="entry name" value="P-loop_NTPase"/>
</dbReference>
<organism evidence="3 4">
    <name type="scientific">Paramecium tetraurelia</name>
    <dbReference type="NCBI Taxonomy" id="5888"/>
    <lineage>
        <taxon>Eukaryota</taxon>
        <taxon>Sar</taxon>
        <taxon>Alveolata</taxon>
        <taxon>Ciliophora</taxon>
        <taxon>Intramacronucleata</taxon>
        <taxon>Oligohymenophorea</taxon>
        <taxon>Peniculida</taxon>
        <taxon>Parameciidae</taxon>
        <taxon>Paramecium</taxon>
    </lineage>
</organism>
<dbReference type="EMBL" id="CT868013">
    <property type="protein sequence ID" value="CAK61397.1"/>
    <property type="molecule type" value="Genomic_DNA"/>
</dbReference>
<accession>A0BS80</accession>
<evidence type="ECO:0000259" key="2">
    <source>
        <dbReference type="Pfam" id="PF01926"/>
    </source>
</evidence>
<feature type="compositionally biased region" description="Basic and acidic residues" evidence="1">
    <location>
        <begin position="43"/>
        <end position="63"/>
    </location>
</feature>
<dbReference type="GeneID" id="5014579"/>
<proteinExistence type="predicted"/>
<evidence type="ECO:0000313" key="3">
    <source>
        <dbReference type="EMBL" id="CAK61397.1"/>
    </source>
</evidence>
<dbReference type="GO" id="GO:0005525">
    <property type="term" value="F:GTP binding"/>
    <property type="evidence" value="ECO:0007669"/>
    <property type="project" value="InterPro"/>
</dbReference>
<dbReference type="InParanoid" id="A0BS80"/>
<evidence type="ECO:0000256" key="1">
    <source>
        <dbReference type="SAM" id="MobiDB-lite"/>
    </source>
</evidence>
<dbReference type="AlphaFoldDB" id="A0BS80"/>
<evidence type="ECO:0000313" key="4">
    <source>
        <dbReference type="Proteomes" id="UP000000600"/>
    </source>
</evidence>
<feature type="domain" description="G" evidence="2">
    <location>
        <begin position="120"/>
        <end position="235"/>
    </location>
</feature>
<dbReference type="SUPFAM" id="SSF52540">
    <property type="entry name" value="P-loop containing nucleoside triphosphate hydrolases"/>
    <property type="match status" value="1"/>
</dbReference>
<sequence length="318" mass="37227">MGSCCAIKGKKQQPEQEINCEQEQEQNKQEKQNITSPKVVADPGRKQHDHKMGQFLNMDHKSPEQQPELDNQVELQKKKIEPNNQQKHIKQEEQNIASQKVVPEPIRQKDSKQQIDPIYVILLGTAGVGKSSFFRQMELSNISNETATSISNYHVGSLDKQYYFVDTPSFQLDDDIDQREAFIKEFQNYFDNRKDISSFGIIVNFERTDLMKKKVLSVLKYLRKFKNIISIIVVNMELSENEEGDKSHLRNSFKYMDCNQIIFINKNMKQEDILKEIKQINFIQTQIDFTDTIFEKITQSEENEQLRTLNLKIAQQIQ</sequence>
<dbReference type="Proteomes" id="UP000000600">
    <property type="component" value="Unassembled WGS sequence"/>
</dbReference>
<feature type="region of interest" description="Disordered" evidence="1">
    <location>
        <begin position="1"/>
        <end position="71"/>
    </location>
</feature>
<dbReference type="Pfam" id="PF01926">
    <property type="entry name" value="MMR_HSR1"/>
    <property type="match status" value="1"/>
</dbReference>
<dbReference type="RefSeq" id="XP_001428795.1">
    <property type="nucleotide sequence ID" value="XM_001428758.1"/>
</dbReference>